<dbReference type="GO" id="GO:0008483">
    <property type="term" value="F:transaminase activity"/>
    <property type="evidence" value="ECO:0007669"/>
    <property type="project" value="UniProtKB-KW"/>
</dbReference>
<dbReference type="InterPro" id="IPR052357">
    <property type="entry name" value="Orn_Lys_Arg_decarboxylase-I"/>
</dbReference>
<dbReference type="Pfam" id="PF03711">
    <property type="entry name" value="OKR_DC_1_C"/>
    <property type="match status" value="1"/>
</dbReference>
<feature type="domain" description="Orn/Lys/Arg decarboxylases family 1 pyridoxal-P attachment site" evidence="5">
    <location>
        <begin position="6"/>
        <end position="289"/>
    </location>
</feature>
<comment type="caution">
    <text evidence="7">The sequence shown here is derived from an EMBL/GenBank/DDBJ whole genome shotgun (WGS) entry which is preliminary data.</text>
</comment>
<keyword evidence="3" id="KW-0663">Pyridoxal phosphate</keyword>
<dbReference type="Proteomes" id="UP000783588">
    <property type="component" value="Unassembled WGS sequence"/>
</dbReference>
<dbReference type="Pfam" id="PF01276">
    <property type="entry name" value="OKR_DC_1"/>
    <property type="match status" value="1"/>
</dbReference>
<dbReference type="InterPro" id="IPR000310">
    <property type="entry name" value="Orn/Lys/Arg_deCO2ase_major_dom"/>
</dbReference>
<evidence type="ECO:0000256" key="2">
    <source>
        <dbReference type="ARBA" id="ARBA00022793"/>
    </source>
</evidence>
<dbReference type="InterPro" id="IPR008286">
    <property type="entry name" value="Prn/Lys/Arg_de-COase_C"/>
</dbReference>
<evidence type="ECO:0000313" key="8">
    <source>
        <dbReference type="Proteomes" id="UP000783588"/>
    </source>
</evidence>
<organism evidence="7 8">
    <name type="scientific">Butyricicoccus intestinisimiae</name>
    <dbReference type="NCBI Taxonomy" id="2841509"/>
    <lineage>
        <taxon>Bacteria</taxon>
        <taxon>Bacillati</taxon>
        <taxon>Bacillota</taxon>
        <taxon>Clostridia</taxon>
        <taxon>Eubacteriales</taxon>
        <taxon>Butyricicoccaceae</taxon>
        <taxon>Butyricicoccus</taxon>
    </lineage>
</organism>
<name>A0ABS6EUA4_9FIRM</name>
<dbReference type="PANTHER" id="PTHR43277:SF4">
    <property type="entry name" value="ARGININE DECARBOXYLASE"/>
    <property type="match status" value="1"/>
</dbReference>
<keyword evidence="7" id="KW-0032">Aminotransferase</keyword>
<keyword evidence="7" id="KW-0808">Transferase</keyword>
<evidence type="ECO:0000256" key="3">
    <source>
        <dbReference type="ARBA" id="ARBA00022898"/>
    </source>
</evidence>
<dbReference type="PANTHER" id="PTHR43277">
    <property type="entry name" value="ARGININE DECARBOXYLASE"/>
    <property type="match status" value="1"/>
</dbReference>
<dbReference type="RefSeq" id="WP_216470091.1">
    <property type="nucleotide sequence ID" value="NZ_JAHLQI010000003.1"/>
</dbReference>
<evidence type="ECO:0000313" key="7">
    <source>
        <dbReference type="EMBL" id="MBU5490435.1"/>
    </source>
</evidence>
<sequence>MSDARLYEQLRKQAARKAARFHMPGHKGRPVLPELNFPFPIDYTEIEGTGNLYEGDEPILSAERDAARYYGARDCLFLTGGSTQALMTAIGAAVPEGGTLILDRNCHKSVTHAMALLDLTPVFVVPEPLDGMPGLLDAQDVEHALRQNPQASAVLVTSPNYYGILQNIPQLAEICHTHGVPLLVDAAHGAHCKAVGLPSPIEQGADLAAVSTHKTLPAWGQSAILLSSGRIPFDTLLETAPLFGTSSPSYLLLASIDLARAWLEGDGAQAYAQCAARVQALRREIAQVTAFDTLTEEKAPLDPCRLTIRCTNTNVTGQELSAILHADFAIDAEMADANYLVCICTGADTERDYARLMGALRDKRFCAVSKPHRQPLPFPEPERVCSVRKAWFGAKTTVPLGHSAGKICARPITPYPPGVPLVYPGERIRQVHIEFLRDGWYTDTASICVMDGDF</sequence>
<dbReference type="EMBL" id="JAHLQI010000003">
    <property type="protein sequence ID" value="MBU5490435.1"/>
    <property type="molecule type" value="Genomic_DNA"/>
</dbReference>
<accession>A0ABS6EUA4</accession>
<proteinExistence type="predicted"/>
<keyword evidence="8" id="KW-1185">Reference proteome</keyword>
<reference evidence="7 8" key="1">
    <citation type="submission" date="2021-06" db="EMBL/GenBank/DDBJ databases">
        <authorList>
            <person name="Sun Q."/>
            <person name="Li D."/>
        </authorList>
    </citation>
    <scope>NUCLEOTIDE SEQUENCE [LARGE SCALE GENOMIC DNA]</scope>
    <source>
        <strain evidence="7 8">MSJd-7</strain>
    </source>
</reference>
<evidence type="ECO:0000256" key="4">
    <source>
        <dbReference type="ARBA" id="ARBA00023239"/>
    </source>
</evidence>
<keyword evidence="4" id="KW-0456">Lyase</keyword>
<protein>
    <submittedName>
        <fullName evidence="7">Aminotransferase class V-fold PLP-dependent enzyme</fullName>
    </submittedName>
</protein>
<gene>
    <name evidence="7" type="ORF">KQI75_07360</name>
</gene>
<evidence type="ECO:0000256" key="1">
    <source>
        <dbReference type="ARBA" id="ARBA00001933"/>
    </source>
</evidence>
<feature type="domain" description="Orn/Lys/Arg decarboxylase C-terminal" evidence="6">
    <location>
        <begin position="394"/>
        <end position="436"/>
    </location>
</feature>
<keyword evidence="2" id="KW-0210">Decarboxylase</keyword>
<evidence type="ECO:0000259" key="5">
    <source>
        <dbReference type="Pfam" id="PF01276"/>
    </source>
</evidence>
<evidence type="ECO:0000259" key="6">
    <source>
        <dbReference type="Pfam" id="PF03711"/>
    </source>
</evidence>
<comment type="cofactor">
    <cofactor evidence="1">
        <name>pyridoxal 5'-phosphate</name>
        <dbReference type="ChEBI" id="CHEBI:597326"/>
    </cofactor>
</comment>